<proteinExistence type="predicted"/>
<accession>A0A2P5E4J1</accession>
<organism evidence="7 8">
    <name type="scientific">Parasponia andersonii</name>
    <name type="common">Sponia andersonii</name>
    <dbReference type="NCBI Taxonomy" id="3476"/>
    <lineage>
        <taxon>Eukaryota</taxon>
        <taxon>Viridiplantae</taxon>
        <taxon>Streptophyta</taxon>
        <taxon>Embryophyta</taxon>
        <taxon>Tracheophyta</taxon>
        <taxon>Spermatophyta</taxon>
        <taxon>Magnoliopsida</taxon>
        <taxon>eudicotyledons</taxon>
        <taxon>Gunneridae</taxon>
        <taxon>Pentapetalae</taxon>
        <taxon>rosids</taxon>
        <taxon>fabids</taxon>
        <taxon>Rosales</taxon>
        <taxon>Cannabaceae</taxon>
        <taxon>Parasponia</taxon>
    </lineage>
</organism>
<dbReference type="PANTHER" id="PTHR27002:SF1111">
    <property type="entry name" value="NON-SPECIFIC SERINE_THREONINE PROTEIN KINASE"/>
    <property type="match status" value="1"/>
</dbReference>
<dbReference type="GO" id="GO:0005524">
    <property type="term" value="F:ATP binding"/>
    <property type="evidence" value="ECO:0007669"/>
    <property type="project" value="UniProtKB-KW"/>
</dbReference>
<evidence type="ECO:0000256" key="1">
    <source>
        <dbReference type="ARBA" id="ARBA00022527"/>
    </source>
</evidence>
<dbReference type="PANTHER" id="PTHR27002">
    <property type="entry name" value="RECEPTOR-LIKE SERINE/THREONINE-PROTEIN KINASE SD1-8"/>
    <property type="match status" value="1"/>
</dbReference>
<evidence type="ECO:0000259" key="6">
    <source>
        <dbReference type="PROSITE" id="PS50011"/>
    </source>
</evidence>
<dbReference type="EMBL" id="JXTB01000001">
    <property type="protein sequence ID" value="PON80474.1"/>
    <property type="molecule type" value="Genomic_DNA"/>
</dbReference>
<name>A0A2P5E4J1_PARAD</name>
<keyword evidence="2" id="KW-0808">Transferase</keyword>
<evidence type="ECO:0000313" key="7">
    <source>
        <dbReference type="EMBL" id="PON80474.1"/>
    </source>
</evidence>
<feature type="domain" description="Protein kinase" evidence="6">
    <location>
        <begin position="8"/>
        <end position="108"/>
    </location>
</feature>
<dbReference type="InterPro" id="IPR001245">
    <property type="entry name" value="Ser-Thr/Tyr_kinase_cat_dom"/>
</dbReference>
<evidence type="ECO:0000256" key="2">
    <source>
        <dbReference type="ARBA" id="ARBA00022679"/>
    </source>
</evidence>
<comment type="caution">
    <text evidence="7">The sequence shown here is derived from an EMBL/GenBank/DDBJ whole genome shotgun (WGS) entry which is preliminary data.</text>
</comment>
<protein>
    <submittedName>
        <fullName evidence="7">Tyrosine-protein kinase</fullName>
    </submittedName>
</protein>
<dbReference type="Proteomes" id="UP000237105">
    <property type="component" value="Unassembled WGS sequence"/>
</dbReference>
<reference evidence="8" key="1">
    <citation type="submission" date="2016-06" db="EMBL/GenBank/DDBJ databases">
        <title>Parallel loss of symbiosis genes in relatives of nitrogen-fixing non-legume Parasponia.</title>
        <authorList>
            <person name="Van Velzen R."/>
            <person name="Holmer R."/>
            <person name="Bu F."/>
            <person name="Rutten L."/>
            <person name="Van Zeijl A."/>
            <person name="Liu W."/>
            <person name="Santuari L."/>
            <person name="Cao Q."/>
            <person name="Sharma T."/>
            <person name="Shen D."/>
            <person name="Roswanjaya Y."/>
            <person name="Wardhani T."/>
            <person name="Kalhor M.S."/>
            <person name="Jansen J."/>
            <person name="Van den Hoogen J."/>
            <person name="Gungor B."/>
            <person name="Hartog M."/>
            <person name="Hontelez J."/>
            <person name="Verver J."/>
            <person name="Yang W.-C."/>
            <person name="Schijlen E."/>
            <person name="Repin R."/>
            <person name="Schilthuizen M."/>
            <person name="Schranz E."/>
            <person name="Heidstra R."/>
            <person name="Miyata K."/>
            <person name="Fedorova E."/>
            <person name="Kohlen W."/>
            <person name="Bisseling T."/>
            <person name="Smit S."/>
            <person name="Geurts R."/>
        </authorList>
    </citation>
    <scope>NUCLEOTIDE SEQUENCE [LARGE SCALE GENOMIC DNA]</scope>
    <source>
        <strain evidence="8">cv. WU1-14</strain>
    </source>
</reference>
<dbReference type="OrthoDB" id="8891264at2759"/>
<dbReference type="AlphaFoldDB" id="A0A2P5E4J1"/>
<dbReference type="GO" id="GO:0004674">
    <property type="term" value="F:protein serine/threonine kinase activity"/>
    <property type="evidence" value="ECO:0007669"/>
    <property type="project" value="UniProtKB-KW"/>
</dbReference>
<evidence type="ECO:0000256" key="5">
    <source>
        <dbReference type="ARBA" id="ARBA00022840"/>
    </source>
</evidence>
<dbReference type="PROSITE" id="PS50011">
    <property type="entry name" value="PROTEIN_KINASE_DOM"/>
    <property type="match status" value="1"/>
</dbReference>
<keyword evidence="1" id="KW-0723">Serine/threonine-protein kinase</keyword>
<dbReference type="SUPFAM" id="SSF56112">
    <property type="entry name" value="Protein kinase-like (PK-like)"/>
    <property type="match status" value="1"/>
</dbReference>
<dbReference type="GO" id="GO:0005886">
    <property type="term" value="C:plasma membrane"/>
    <property type="evidence" value="ECO:0007669"/>
    <property type="project" value="TreeGrafter"/>
</dbReference>
<evidence type="ECO:0000256" key="3">
    <source>
        <dbReference type="ARBA" id="ARBA00022741"/>
    </source>
</evidence>
<keyword evidence="8" id="KW-1185">Reference proteome</keyword>
<evidence type="ECO:0000256" key="4">
    <source>
        <dbReference type="ARBA" id="ARBA00022777"/>
    </source>
</evidence>
<keyword evidence="5" id="KW-0067">ATP-binding</keyword>
<dbReference type="Pfam" id="PF07714">
    <property type="entry name" value="PK_Tyr_Ser-Thr"/>
    <property type="match status" value="1"/>
</dbReference>
<keyword evidence="4 7" id="KW-0418">Kinase</keyword>
<dbReference type="InterPro" id="IPR011009">
    <property type="entry name" value="Kinase-like_dom_sf"/>
</dbReference>
<dbReference type="Gene3D" id="3.30.200.20">
    <property type="entry name" value="Phosphorylase Kinase, domain 1"/>
    <property type="match status" value="1"/>
</dbReference>
<sequence length="108" mass="12135">MLAATEDFSEANKLGQGGFGPVHSQDSIFSNSCSGCQEIAIKSLFSGSEQGLEEFKNEVPLIAKLQRRNLVRLLGYYVEGEEKMLLYEYMPNKSLDSFILELKMESKM</sequence>
<gene>
    <name evidence="7" type="ORF">PanWU01x14_000300</name>
</gene>
<dbReference type="InterPro" id="IPR000719">
    <property type="entry name" value="Prot_kinase_dom"/>
</dbReference>
<evidence type="ECO:0000313" key="8">
    <source>
        <dbReference type="Proteomes" id="UP000237105"/>
    </source>
</evidence>
<keyword evidence="3" id="KW-0547">Nucleotide-binding</keyword>